<keyword evidence="4" id="KW-0010">Activator</keyword>
<dbReference type="InterPro" id="IPR004026">
    <property type="entry name" value="Ada_DNA_repair_Zn-bd"/>
</dbReference>
<dbReference type="PROSITE" id="PS01124">
    <property type="entry name" value="HTH_ARAC_FAMILY_2"/>
    <property type="match status" value="1"/>
</dbReference>
<evidence type="ECO:0000256" key="1">
    <source>
        <dbReference type="ARBA" id="ARBA00001947"/>
    </source>
</evidence>
<evidence type="ECO:0000256" key="2">
    <source>
        <dbReference type="ARBA" id="ARBA00022603"/>
    </source>
</evidence>
<reference evidence="7 8" key="1">
    <citation type="submission" date="2017-10" db="EMBL/GenBank/DDBJ databases">
        <title>Comparative genomics in systemic dimorphic fungi from Ajellomycetaceae.</title>
        <authorList>
            <person name="Munoz J.F."/>
            <person name="Mcewen J.G."/>
            <person name="Clay O.K."/>
            <person name="Cuomo C.A."/>
        </authorList>
    </citation>
    <scope>NUCLEOTIDE SEQUENCE [LARGE SCALE GENOMIC DNA]</scope>
    <source>
        <strain evidence="7 8">UAMH7299</strain>
    </source>
</reference>
<dbReference type="SUPFAM" id="SSF57884">
    <property type="entry name" value="Ada DNA repair protein, N-terminal domain (N-Ada 10)"/>
    <property type="match status" value="1"/>
</dbReference>
<dbReference type="SUPFAM" id="SSF46689">
    <property type="entry name" value="Homeodomain-like"/>
    <property type="match status" value="1"/>
</dbReference>
<protein>
    <recommendedName>
        <fullName evidence="6">HTH araC/xylS-type domain-containing protein</fullName>
    </recommendedName>
</protein>
<dbReference type="GO" id="GO:0006281">
    <property type="term" value="P:DNA repair"/>
    <property type="evidence" value="ECO:0007669"/>
    <property type="project" value="InterPro"/>
</dbReference>
<dbReference type="OrthoDB" id="2447880at2759"/>
<dbReference type="AlphaFoldDB" id="A0A2B7YRD5"/>
<keyword evidence="2" id="KW-0808">Transferase</keyword>
<keyword evidence="5" id="KW-0804">Transcription</keyword>
<dbReference type="InterPro" id="IPR035451">
    <property type="entry name" value="Ada-like_dom_sf"/>
</dbReference>
<evidence type="ECO:0000256" key="4">
    <source>
        <dbReference type="ARBA" id="ARBA00023159"/>
    </source>
</evidence>
<dbReference type="GO" id="GO:0008270">
    <property type="term" value="F:zinc ion binding"/>
    <property type="evidence" value="ECO:0007669"/>
    <property type="project" value="InterPro"/>
</dbReference>
<evidence type="ECO:0000313" key="7">
    <source>
        <dbReference type="EMBL" id="PGH23422.1"/>
    </source>
</evidence>
<dbReference type="Pfam" id="PF00165">
    <property type="entry name" value="HTH_AraC"/>
    <property type="match status" value="1"/>
</dbReference>
<name>A0A2B7YRD5_POLH7</name>
<dbReference type="GO" id="GO:0008168">
    <property type="term" value="F:methyltransferase activity"/>
    <property type="evidence" value="ECO:0007669"/>
    <property type="project" value="UniProtKB-KW"/>
</dbReference>
<gene>
    <name evidence="7" type="ORF">AJ80_02532</name>
</gene>
<accession>A0A2B7YRD5</accession>
<dbReference type="EMBL" id="PDNA01000024">
    <property type="protein sequence ID" value="PGH23422.1"/>
    <property type="molecule type" value="Genomic_DNA"/>
</dbReference>
<comment type="caution">
    <text evidence="7">The sequence shown here is derived from an EMBL/GenBank/DDBJ whole genome shotgun (WGS) entry which is preliminary data.</text>
</comment>
<sequence>MSAYTTPSARWRAIVNRDASATNFVYGVRTTKIYCRPRCPARLARRANVIFYDTPAQAEKAGYRPCKRCKPEDLLAPMDPHIKLAQKACETMALAALAGGKQKPTLNDLASEAGLTPSHFHRVFKKVVGITPGKFARDAMEGKMALKRLEDGTISFGLDKGPLALNAKVLGGVGGGGAAVAAVAAAQVVDTQRRQPHPADPIPIDWNEFDRLMVADQPSTSSKVYTGNADSSGFYIPTEDMFNTYPALDNSPILLGQSQYGFSSGNPNDILDISLNASRPNYLGDDSIDYSLPSSETSSTPVDTPPFVDSFASLAPSPLLFDDVGWFEECMPPFQSYT</sequence>
<dbReference type="Gene3D" id="1.10.10.60">
    <property type="entry name" value="Homeodomain-like"/>
    <property type="match status" value="1"/>
</dbReference>
<evidence type="ECO:0000256" key="5">
    <source>
        <dbReference type="ARBA" id="ARBA00023163"/>
    </source>
</evidence>
<dbReference type="GO" id="GO:0032259">
    <property type="term" value="P:methylation"/>
    <property type="evidence" value="ECO:0007669"/>
    <property type="project" value="UniProtKB-KW"/>
</dbReference>
<keyword evidence="2" id="KW-0489">Methyltransferase</keyword>
<dbReference type="InterPro" id="IPR018060">
    <property type="entry name" value="HTH_AraC"/>
</dbReference>
<feature type="domain" description="HTH araC/xylS-type" evidence="6">
    <location>
        <begin position="93"/>
        <end position="138"/>
    </location>
</feature>
<evidence type="ECO:0000256" key="3">
    <source>
        <dbReference type="ARBA" id="ARBA00023015"/>
    </source>
</evidence>
<dbReference type="STRING" id="1447883.A0A2B7YRD5"/>
<keyword evidence="3" id="KW-0805">Transcription regulation</keyword>
<organism evidence="7 8">
    <name type="scientific">Polytolypa hystricis (strain UAMH7299)</name>
    <dbReference type="NCBI Taxonomy" id="1447883"/>
    <lineage>
        <taxon>Eukaryota</taxon>
        <taxon>Fungi</taxon>
        <taxon>Dikarya</taxon>
        <taxon>Ascomycota</taxon>
        <taxon>Pezizomycotina</taxon>
        <taxon>Eurotiomycetes</taxon>
        <taxon>Eurotiomycetidae</taxon>
        <taxon>Onygenales</taxon>
        <taxon>Onygenales incertae sedis</taxon>
        <taxon>Polytolypa</taxon>
    </lineage>
</organism>
<dbReference type="GO" id="GO:0043565">
    <property type="term" value="F:sequence-specific DNA binding"/>
    <property type="evidence" value="ECO:0007669"/>
    <property type="project" value="InterPro"/>
</dbReference>
<dbReference type="GO" id="GO:0003700">
    <property type="term" value="F:DNA-binding transcription factor activity"/>
    <property type="evidence" value="ECO:0007669"/>
    <property type="project" value="InterPro"/>
</dbReference>
<evidence type="ECO:0000259" key="6">
    <source>
        <dbReference type="PROSITE" id="PS01124"/>
    </source>
</evidence>
<dbReference type="Pfam" id="PF02805">
    <property type="entry name" value="Ada_Zn_binding"/>
    <property type="match status" value="1"/>
</dbReference>
<comment type="cofactor">
    <cofactor evidence="1">
        <name>Zn(2+)</name>
        <dbReference type="ChEBI" id="CHEBI:29105"/>
    </cofactor>
</comment>
<dbReference type="Gene3D" id="3.40.10.10">
    <property type="entry name" value="DNA Methylphosphotriester Repair Domain"/>
    <property type="match status" value="1"/>
</dbReference>
<keyword evidence="8" id="KW-1185">Reference proteome</keyword>
<dbReference type="InterPro" id="IPR009057">
    <property type="entry name" value="Homeodomain-like_sf"/>
</dbReference>
<evidence type="ECO:0000313" key="8">
    <source>
        <dbReference type="Proteomes" id="UP000224634"/>
    </source>
</evidence>
<proteinExistence type="predicted"/>
<dbReference type="Proteomes" id="UP000224634">
    <property type="component" value="Unassembled WGS sequence"/>
</dbReference>